<evidence type="ECO:0000313" key="3">
    <source>
        <dbReference type="Proteomes" id="UP001629249"/>
    </source>
</evidence>
<reference evidence="2 3" key="1">
    <citation type="journal article" date="2024" name="Chem. Sci.">
        <title>Discovery of megapolipeptins by genome mining of a Burkholderiales bacteria collection.</title>
        <authorList>
            <person name="Paulo B.S."/>
            <person name="Recchia M.J.J."/>
            <person name="Lee S."/>
            <person name="Fergusson C.H."/>
            <person name="Romanowski S.B."/>
            <person name="Hernandez A."/>
            <person name="Krull N."/>
            <person name="Liu D.Y."/>
            <person name="Cavanagh H."/>
            <person name="Bos A."/>
            <person name="Gray C.A."/>
            <person name="Murphy B.T."/>
            <person name="Linington R.G."/>
            <person name="Eustaquio A.S."/>
        </authorList>
    </citation>
    <scope>NUCLEOTIDE SEQUENCE [LARGE SCALE GENOMIC DNA]</scope>
    <source>
        <strain evidence="2 3">RL16-012-BIC-B</strain>
    </source>
</reference>
<dbReference type="InterPro" id="IPR025540">
    <property type="entry name" value="FlK"/>
</dbReference>
<organism evidence="2 3">
    <name type="scientific">Paraburkholderia agricolaris</name>
    <dbReference type="NCBI Taxonomy" id="2152888"/>
    <lineage>
        <taxon>Bacteria</taxon>
        <taxon>Pseudomonadati</taxon>
        <taxon>Pseudomonadota</taxon>
        <taxon>Betaproteobacteria</taxon>
        <taxon>Burkholderiales</taxon>
        <taxon>Burkholderiaceae</taxon>
        <taxon>Paraburkholderia</taxon>
    </lineage>
</organism>
<feature type="domain" description="Fluoroacetyl-CoA-specific thioesterase-like" evidence="1">
    <location>
        <begin position="18"/>
        <end position="119"/>
    </location>
</feature>
<evidence type="ECO:0000259" key="1">
    <source>
        <dbReference type="Pfam" id="PF22636"/>
    </source>
</evidence>
<keyword evidence="3" id="KW-1185">Reference proteome</keyword>
<evidence type="ECO:0000313" key="2">
    <source>
        <dbReference type="EMBL" id="MFL9888610.1"/>
    </source>
</evidence>
<dbReference type="Gene3D" id="3.10.129.10">
    <property type="entry name" value="Hotdog Thioesterase"/>
    <property type="match status" value="1"/>
</dbReference>
<dbReference type="PANTHER" id="PTHR36934">
    <property type="entry name" value="BLR0278 PROTEIN"/>
    <property type="match status" value="1"/>
</dbReference>
<name>A0ABW9A0H6_9BURK</name>
<dbReference type="RefSeq" id="WP_408335137.1">
    <property type="nucleotide sequence ID" value="NZ_JAQQFH010000051.1"/>
</dbReference>
<comment type="caution">
    <text evidence="2">The sequence shown here is derived from an EMBL/GenBank/DDBJ whole genome shotgun (WGS) entry which is preliminary data.</text>
</comment>
<proteinExistence type="predicted"/>
<dbReference type="PIRSF" id="PIRSF014972">
    <property type="entry name" value="FlK"/>
    <property type="match status" value="1"/>
</dbReference>
<dbReference type="EMBL" id="JAQQFN010000044">
    <property type="protein sequence ID" value="MFL9888610.1"/>
    <property type="molecule type" value="Genomic_DNA"/>
</dbReference>
<dbReference type="Pfam" id="PF22636">
    <property type="entry name" value="FlK"/>
    <property type="match status" value="1"/>
</dbReference>
<dbReference type="InterPro" id="IPR054485">
    <property type="entry name" value="FlK-like_dom"/>
</dbReference>
<gene>
    <name evidence="2" type="ORF">PQR66_36675</name>
</gene>
<dbReference type="SUPFAM" id="SSF54637">
    <property type="entry name" value="Thioesterase/thiol ester dehydrase-isomerase"/>
    <property type="match status" value="1"/>
</dbReference>
<sequence length="138" mass="15141">MIKDSLKVGATHSSAVEVSRERTISFLGENLRIYATPHLINDLEQTCLDFLLAHVEVGENSVGTHVNVAHMGATLMGMSVKIEVKVVSIEGRAVKFEVTAYDGVEQVCSGDHTRFVVNVDKLRLRVADKAARVHAKQE</sequence>
<dbReference type="PANTHER" id="PTHR36934:SF1">
    <property type="entry name" value="THIOESTERASE DOMAIN-CONTAINING PROTEIN"/>
    <property type="match status" value="1"/>
</dbReference>
<accession>A0ABW9A0H6</accession>
<protein>
    <submittedName>
        <fullName evidence="2">Thioesterase family protein</fullName>
    </submittedName>
</protein>
<dbReference type="InterPro" id="IPR029069">
    <property type="entry name" value="HotDog_dom_sf"/>
</dbReference>
<dbReference type="Proteomes" id="UP001629249">
    <property type="component" value="Unassembled WGS sequence"/>
</dbReference>